<gene>
    <name evidence="1" type="ORF">KSK55_13270</name>
</gene>
<dbReference type="Proteomes" id="UP000694228">
    <property type="component" value="Chromosome"/>
</dbReference>
<reference evidence="1 2" key="1">
    <citation type="submission" date="2021-06" db="EMBL/GenBank/DDBJ databases">
        <title>Complete genome sequence of the secondary alcohol utilizing methanogen Methanospirillum hungatei strain GP1.</title>
        <authorList>
            <person name="Day L.A."/>
            <person name="Costa K.C."/>
        </authorList>
    </citation>
    <scope>NUCLEOTIDE SEQUENCE [LARGE SCALE GENOMIC DNA]</scope>
    <source>
        <strain evidence="1 2">GP1</strain>
    </source>
</reference>
<accession>A0A8F5ZE16</accession>
<protein>
    <submittedName>
        <fullName evidence="1">Uncharacterized protein</fullName>
    </submittedName>
</protein>
<organism evidence="1 2">
    <name type="scientific">Methanospirillum hungatei</name>
    <dbReference type="NCBI Taxonomy" id="2203"/>
    <lineage>
        <taxon>Archaea</taxon>
        <taxon>Methanobacteriati</taxon>
        <taxon>Methanobacteriota</taxon>
        <taxon>Stenosarchaea group</taxon>
        <taxon>Methanomicrobia</taxon>
        <taxon>Methanomicrobiales</taxon>
        <taxon>Methanospirillaceae</taxon>
        <taxon>Methanospirillum</taxon>
    </lineage>
</organism>
<evidence type="ECO:0000313" key="2">
    <source>
        <dbReference type="Proteomes" id="UP000694228"/>
    </source>
</evidence>
<name>A0A8F5ZE16_METHU</name>
<evidence type="ECO:0000313" key="1">
    <source>
        <dbReference type="EMBL" id="QXO94287.1"/>
    </source>
</evidence>
<dbReference type="AlphaFoldDB" id="A0A8F5ZE16"/>
<dbReference type="EMBL" id="CP077107">
    <property type="protein sequence ID" value="QXO94287.1"/>
    <property type="molecule type" value="Genomic_DNA"/>
</dbReference>
<proteinExistence type="predicted"/>
<sequence length="84" mass="9767">MKDGHTNLGSRFLWYERGDQHAPMVSMRRLVMGYREYPTIQVSIHGPDPNRHHLSTEQVTVNVGIIKDLGSSCLHFEMRRKSLF</sequence>